<reference evidence="1" key="1">
    <citation type="submission" date="2018-05" db="EMBL/GenBank/DDBJ databases">
        <authorList>
            <person name="Lanie J.A."/>
            <person name="Ng W.-L."/>
            <person name="Kazmierczak K.M."/>
            <person name="Andrzejewski T.M."/>
            <person name="Davidsen T.M."/>
            <person name="Wayne K.J."/>
            <person name="Tettelin H."/>
            <person name="Glass J.I."/>
            <person name="Rusch D."/>
            <person name="Podicherti R."/>
            <person name="Tsui H.-C.T."/>
            <person name="Winkler M.E."/>
        </authorList>
    </citation>
    <scope>NUCLEOTIDE SEQUENCE</scope>
</reference>
<dbReference type="EMBL" id="UINC01104532">
    <property type="protein sequence ID" value="SVC67746.1"/>
    <property type="molecule type" value="Genomic_DNA"/>
</dbReference>
<sequence>MLKDKIKLCAEEAHGKGHSYADHKERAALRKFLKTNRPFQDFWKVYFGTPTNTILMDNPLGKYQADLGIVEYDPEPTSWIQKCDKIHGLIEVDIFNEWKHETFPYPKFHVLERKLKYFEGTDHKYITCSFSSDRKLMVCTTRDNIERCHFLYGVTDIWMPKIQEHDRVIRCPLDANIFWFGIK</sequence>
<evidence type="ECO:0000313" key="1">
    <source>
        <dbReference type="EMBL" id="SVC67746.1"/>
    </source>
</evidence>
<dbReference type="AlphaFoldDB" id="A0A382P358"/>
<organism evidence="1">
    <name type="scientific">marine metagenome</name>
    <dbReference type="NCBI Taxonomy" id="408172"/>
    <lineage>
        <taxon>unclassified sequences</taxon>
        <taxon>metagenomes</taxon>
        <taxon>ecological metagenomes</taxon>
    </lineage>
</organism>
<protein>
    <submittedName>
        <fullName evidence="1">Uncharacterized protein</fullName>
    </submittedName>
</protein>
<accession>A0A382P358</accession>
<proteinExistence type="predicted"/>
<name>A0A382P358_9ZZZZ</name>
<gene>
    <name evidence="1" type="ORF">METZ01_LOCUS320600</name>
</gene>